<dbReference type="Pfam" id="PF03726">
    <property type="entry name" value="PNPase"/>
    <property type="match status" value="1"/>
</dbReference>
<comment type="function">
    <text evidence="7">Involved in mRNA degradation. Catalyzes the phosphorolysis of single-stranded polyribonucleotides processively in the 3'- to 5'-direction.</text>
</comment>
<evidence type="ECO:0000313" key="10">
    <source>
        <dbReference type="EMBL" id="PXA03490.1"/>
    </source>
</evidence>
<dbReference type="AlphaFoldDB" id="A0A317ZE81"/>
<comment type="catalytic activity">
    <reaction evidence="7">
        <text>RNA(n+1) + phosphate = RNA(n) + a ribonucleoside 5'-diphosphate</text>
        <dbReference type="Rhea" id="RHEA:22096"/>
        <dbReference type="Rhea" id="RHEA-COMP:14527"/>
        <dbReference type="Rhea" id="RHEA-COMP:17342"/>
        <dbReference type="ChEBI" id="CHEBI:43474"/>
        <dbReference type="ChEBI" id="CHEBI:57930"/>
        <dbReference type="ChEBI" id="CHEBI:140395"/>
        <dbReference type="EC" id="2.7.7.8"/>
    </reaction>
</comment>
<feature type="compositionally biased region" description="Acidic residues" evidence="8">
    <location>
        <begin position="708"/>
        <end position="721"/>
    </location>
</feature>
<dbReference type="GO" id="GO:0000287">
    <property type="term" value="F:magnesium ion binding"/>
    <property type="evidence" value="ECO:0007669"/>
    <property type="project" value="UniProtKB-UniRule"/>
</dbReference>
<dbReference type="Pfam" id="PF00013">
    <property type="entry name" value="KH_1"/>
    <property type="match status" value="1"/>
</dbReference>
<dbReference type="PIRSF" id="PIRSF005499">
    <property type="entry name" value="PNPase"/>
    <property type="match status" value="1"/>
</dbReference>
<evidence type="ECO:0000256" key="2">
    <source>
        <dbReference type="ARBA" id="ARBA00022490"/>
    </source>
</evidence>
<feature type="domain" description="S1 motif" evidence="9">
    <location>
        <begin position="631"/>
        <end position="698"/>
    </location>
</feature>
<dbReference type="SUPFAM" id="SSF54791">
    <property type="entry name" value="Eukaryotic type KH-domain (KH-domain type I)"/>
    <property type="match status" value="1"/>
</dbReference>
<dbReference type="Pfam" id="PF03725">
    <property type="entry name" value="RNase_PH_C"/>
    <property type="match status" value="1"/>
</dbReference>
<dbReference type="Gene3D" id="3.30.1370.10">
    <property type="entry name" value="K Homology domain, type 1"/>
    <property type="match status" value="1"/>
</dbReference>
<dbReference type="InParanoid" id="A0A317ZE81"/>
<dbReference type="HAMAP" id="MF_01595">
    <property type="entry name" value="PNPase"/>
    <property type="match status" value="1"/>
</dbReference>
<dbReference type="SUPFAM" id="SSF46915">
    <property type="entry name" value="Polynucleotide phosphorylase/guanosine pentaphosphate synthase (PNPase/GPSI), domain 3"/>
    <property type="match status" value="1"/>
</dbReference>
<organism evidence="10 11">
    <name type="scientific">Coraliomargarita sinensis</name>
    <dbReference type="NCBI Taxonomy" id="2174842"/>
    <lineage>
        <taxon>Bacteria</taxon>
        <taxon>Pseudomonadati</taxon>
        <taxon>Verrucomicrobiota</taxon>
        <taxon>Opitutia</taxon>
        <taxon>Puniceicoccales</taxon>
        <taxon>Coraliomargaritaceae</taxon>
        <taxon>Coraliomargarita</taxon>
    </lineage>
</organism>
<dbReference type="InterPro" id="IPR004088">
    <property type="entry name" value="KH_dom_type_1"/>
</dbReference>
<dbReference type="FunFam" id="3.30.1370.10:FF:000001">
    <property type="entry name" value="Polyribonucleotide nucleotidyltransferase"/>
    <property type="match status" value="1"/>
</dbReference>
<comment type="caution">
    <text evidence="10">The sequence shown here is derived from an EMBL/GenBank/DDBJ whole genome shotgun (WGS) entry which is preliminary data.</text>
</comment>
<evidence type="ECO:0000256" key="5">
    <source>
        <dbReference type="ARBA" id="ARBA00022842"/>
    </source>
</evidence>
<dbReference type="CDD" id="cd11363">
    <property type="entry name" value="RNase_PH_PNPase_1"/>
    <property type="match status" value="1"/>
</dbReference>
<reference evidence="10 11" key="1">
    <citation type="submission" date="2018-05" db="EMBL/GenBank/DDBJ databases">
        <title>Coraliomargarita sinensis sp. nov., isolated from a marine solar saltern.</title>
        <authorList>
            <person name="Zhou L.Y."/>
        </authorList>
    </citation>
    <scope>NUCLEOTIDE SEQUENCE [LARGE SCALE GENOMIC DNA]</scope>
    <source>
        <strain evidence="10 11">WN38</strain>
    </source>
</reference>
<dbReference type="InterPro" id="IPR027408">
    <property type="entry name" value="PNPase/RNase_PH_dom_sf"/>
</dbReference>
<keyword evidence="11" id="KW-1185">Reference proteome</keyword>
<keyword evidence="2 7" id="KW-0963">Cytoplasm</keyword>
<dbReference type="GO" id="GO:0006396">
    <property type="term" value="P:RNA processing"/>
    <property type="evidence" value="ECO:0007669"/>
    <property type="project" value="InterPro"/>
</dbReference>
<dbReference type="SUPFAM" id="SSF54211">
    <property type="entry name" value="Ribosomal protein S5 domain 2-like"/>
    <property type="match status" value="2"/>
</dbReference>
<evidence type="ECO:0000256" key="7">
    <source>
        <dbReference type="HAMAP-Rule" id="MF_01595"/>
    </source>
</evidence>
<dbReference type="InterPro" id="IPR036456">
    <property type="entry name" value="PNPase_PH_RNA-bd_sf"/>
</dbReference>
<feature type="region of interest" description="Disordered" evidence="8">
    <location>
        <begin position="700"/>
        <end position="721"/>
    </location>
</feature>
<dbReference type="EMBL" id="QHJQ01000009">
    <property type="protein sequence ID" value="PXA03490.1"/>
    <property type="molecule type" value="Genomic_DNA"/>
</dbReference>
<dbReference type="Pfam" id="PF00575">
    <property type="entry name" value="S1"/>
    <property type="match status" value="1"/>
</dbReference>
<dbReference type="SUPFAM" id="SSF55666">
    <property type="entry name" value="Ribonuclease PH domain 2-like"/>
    <property type="match status" value="2"/>
</dbReference>
<evidence type="ECO:0000256" key="1">
    <source>
        <dbReference type="ARBA" id="ARBA00007404"/>
    </source>
</evidence>
<keyword evidence="7" id="KW-0479">Metal-binding</keyword>
<dbReference type="InterPro" id="IPR012162">
    <property type="entry name" value="PNPase"/>
</dbReference>
<dbReference type="InterPro" id="IPR036345">
    <property type="entry name" value="ExoRNase_PH_dom2_sf"/>
</dbReference>
<evidence type="ECO:0000259" key="9">
    <source>
        <dbReference type="PROSITE" id="PS50126"/>
    </source>
</evidence>
<dbReference type="FunFam" id="3.30.230.70:FF:000001">
    <property type="entry name" value="Polyribonucleotide nucleotidyltransferase"/>
    <property type="match status" value="1"/>
</dbReference>
<comment type="cofactor">
    <cofactor evidence="7">
        <name>Mg(2+)</name>
        <dbReference type="ChEBI" id="CHEBI:18420"/>
    </cofactor>
</comment>
<comment type="subcellular location">
    <subcellularLocation>
        <location evidence="7">Cytoplasm</location>
    </subcellularLocation>
</comment>
<gene>
    <name evidence="7 10" type="primary">pnp</name>
    <name evidence="10" type="ORF">DDZ13_12430</name>
</gene>
<dbReference type="InterPro" id="IPR004087">
    <property type="entry name" value="KH_dom"/>
</dbReference>
<dbReference type="InterPro" id="IPR020568">
    <property type="entry name" value="Ribosomal_Su5_D2-typ_SF"/>
</dbReference>
<dbReference type="Gene3D" id="3.30.230.70">
    <property type="entry name" value="GHMP Kinase, N-terminal domain"/>
    <property type="match status" value="2"/>
</dbReference>
<dbReference type="CDD" id="cd11364">
    <property type="entry name" value="RNase_PH_PNPase_2"/>
    <property type="match status" value="1"/>
</dbReference>
<dbReference type="InterPro" id="IPR036612">
    <property type="entry name" value="KH_dom_type_1_sf"/>
</dbReference>
<evidence type="ECO:0000313" key="11">
    <source>
        <dbReference type="Proteomes" id="UP000247099"/>
    </source>
</evidence>
<feature type="binding site" evidence="7">
    <location>
        <position position="493"/>
    </location>
    <ligand>
        <name>Mg(2+)</name>
        <dbReference type="ChEBI" id="CHEBI:18420"/>
    </ligand>
</feature>
<dbReference type="InterPro" id="IPR003029">
    <property type="entry name" value="S1_domain"/>
</dbReference>
<protein>
    <recommendedName>
        <fullName evidence="7">Polyribonucleotide nucleotidyltransferase</fullName>
        <ecNumber evidence="7">2.7.7.8</ecNumber>
    </recommendedName>
    <alternativeName>
        <fullName evidence="7">Polynucleotide phosphorylase</fullName>
        <shortName evidence="7">PNPase</shortName>
    </alternativeName>
</protein>
<keyword evidence="3 7" id="KW-0808">Transferase</keyword>
<dbReference type="GO" id="GO:0004654">
    <property type="term" value="F:polyribonucleotide nucleotidyltransferase activity"/>
    <property type="evidence" value="ECO:0007669"/>
    <property type="project" value="UniProtKB-UniRule"/>
</dbReference>
<dbReference type="SMART" id="SM00322">
    <property type="entry name" value="KH"/>
    <property type="match status" value="1"/>
</dbReference>
<dbReference type="PANTHER" id="PTHR11252:SF0">
    <property type="entry name" value="POLYRIBONUCLEOTIDE NUCLEOTIDYLTRANSFERASE 1, MITOCHONDRIAL"/>
    <property type="match status" value="1"/>
</dbReference>
<dbReference type="Gene3D" id="2.40.50.140">
    <property type="entry name" value="Nucleic acid-binding proteins"/>
    <property type="match status" value="1"/>
</dbReference>
<name>A0A317ZE81_9BACT</name>
<dbReference type="FunCoup" id="A0A317ZE81">
    <property type="interactions" value="475"/>
</dbReference>
<dbReference type="Pfam" id="PF01138">
    <property type="entry name" value="RNase_PH"/>
    <property type="match status" value="2"/>
</dbReference>
<comment type="similarity">
    <text evidence="1 7">Belongs to the polyribonucleotide nucleotidyltransferase family.</text>
</comment>
<dbReference type="GO" id="GO:0006402">
    <property type="term" value="P:mRNA catabolic process"/>
    <property type="evidence" value="ECO:0007669"/>
    <property type="project" value="UniProtKB-UniRule"/>
</dbReference>
<dbReference type="OrthoDB" id="9804305at2"/>
<dbReference type="GO" id="GO:0000175">
    <property type="term" value="F:3'-5'-RNA exonuclease activity"/>
    <property type="evidence" value="ECO:0007669"/>
    <property type="project" value="TreeGrafter"/>
</dbReference>
<dbReference type="EC" id="2.7.7.8" evidence="7"/>
<dbReference type="NCBIfam" id="TIGR03591">
    <property type="entry name" value="polynuc_phos"/>
    <property type="match status" value="1"/>
</dbReference>
<dbReference type="Proteomes" id="UP000247099">
    <property type="component" value="Unassembled WGS sequence"/>
</dbReference>
<dbReference type="FunFam" id="2.40.50.140:FF:000189">
    <property type="entry name" value="Polyribonucleotide nucleotidyltransferase, putative"/>
    <property type="match status" value="1"/>
</dbReference>
<dbReference type="InterPro" id="IPR015848">
    <property type="entry name" value="PNPase_PH_RNA-bd_bac/org-type"/>
</dbReference>
<dbReference type="GO" id="GO:0005829">
    <property type="term" value="C:cytosol"/>
    <property type="evidence" value="ECO:0007669"/>
    <property type="project" value="TreeGrafter"/>
</dbReference>
<dbReference type="CDD" id="cd04472">
    <property type="entry name" value="S1_PNPase"/>
    <property type="match status" value="1"/>
</dbReference>
<dbReference type="InterPro" id="IPR015847">
    <property type="entry name" value="ExoRNase_PH_dom2"/>
</dbReference>
<dbReference type="InterPro" id="IPR001247">
    <property type="entry name" value="ExoRNase_PH_dom1"/>
</dbReference>
<dbReference type="SMART" id="SM00316">
    <property type="entry name" value="S1"/>
    <property type="match status" value="1"/>
</dbReference>
<proteinExistence type="inferred from homology"/>
<keyword evidence="4 7" id="KW-0548">Nucleotidyltransferase</keyword>
<dbReference type="PROSITE" id="PS50126">
    <property type="entry name" value="S1"/>
    <property type="match status" value="1"/>
</dbReference>
<dbReference type="PANTHER" id="PTHR11252">
    <property type="entry name" value="POLYRIBONUCLEOTIDE NUCLEOTIDYLTRANSFERASE"/>
    <property type="match status" value="1"/>
</dbReference>
<dbReference type="InterPro" id="IPR012340">
    <property type="entry name" value="NA-bd_OB-fold"/>
</dbReference>
<keyword evidence="6 7" id="KW-0694">RNA-binding</keyword>
<evidence type="ECO:0000256" key="8">
    <source>
        <dbReference type="SAM" id="MobiDB-lite"/>
    </source>
</evidence>
<feature type="binding site" evidence="7">
    <location>
        <position position="499"/>
    </location>
    <ligand>
        <name>Mg(2+)</name>
        <dbReference type="ChEBI" id="CHEBI:18420"/>
    </ligand>
</feature>
<accession>A0A317ZE81</accession>
<evidence type="ECO:0000256" key="3">
    <source>
        <dbReference type="ARBA" id="ARBA00022679"/>
    </source>
</evidence>
<dbReference type="CDD" id="cd02393">
    <property type="entry name" value="KH-I_PNPase"/>
    <property type="match status" value="1"/>
</dbReference>
<dbReference type="SUPFAM" id="SSF50249">
    <property type="entry name" value="Nucleic acid-binding proteins"/>
    <property type="match status" value="1"/>
</dbReference>
<dbReference type="GO" id="GO:0003723">
    <property type="term" value="F:RNA binding"/>
    <property type="evidence" value="ECO:0007669"/>
    <property type="project" value="UniProtKB-UniRule"/>
</dbReference>
<evidence type="ECO:0000256" key="6">
    <source>
        <dbReference type="ARBA" id="ARBA00022884"/>
    </source>
</evidence>
<keyword evidence="5 7" id="KW-0460">Magnesium</keyword>
<dbReference type="RefSeq" id="WP_110131778.1">
    <property type="nucleotide sequence ID" value="NZ_QHJQ01000009.1"/>
</dbReference>
<sequence length="721" mass="78494">MKQKHNVSVEGLGIEISTGTLAGLASGAVTIRQGETELFVSATAASALRPGQDFFPLTVDYREKFSAGGKFPGGYFKREGKPSEKEILTSRLCDRPLRPLFPKGFMNEVQVIGLLLATDRIHEPDVLMVNAASAATLISDIPWNGPVGCVRVGQIDGEFITNPTHDEMLDSDLDLIYVGNETEMMMIEGSAEFISDERFYEALQYGQEAIQPIIAAQRELAKLAGKEKKEFDLVITPKEVTDFCEEFAAEKVKEALKEDSYSARKLAIEAIANETTAALEEKLGADKVDANDVARSFDEIQEKLYRQNILETGKRVDGRGAEDLRPISCDTGLLPRVHGSALFNRGETQALVISTLGTSRDTQDIDGLTGGATSKSFILHYNFPPFSTGEAGRFGFTSRREQGHGALAERSLLPILPPEDEFPYAIRVVSEVMSSNGSTSMASICGGCLSLMDAGVPITAPCAGISTGLVTEKDADGKITKKVILTDILGAEDHFGDMDFKIAGTKDGITGFQLDLKISGLPFDITLDAIKQNRDARMKILAIMAEHLPESRQDLREHAPRIHTIKIDPEKIGALIGPGGKNIRRITEVSGAQVDIDEDNSGKVLIFATDKESMDRAIQEVELCTAEIVVGKTYRGIVRGIKEFGAFVECLPGKEGLVHISELADFRVKKTEDICKLGDEMVVKCIGVEKGKVRLSRKAALEDAKEGNEEDEEAPETEEKD</sequence>
<evidence type="ECO:0000256" key="4">
    <source>
        <dbReference type="ARBA" id="ARBA00022695"/>
    </source>
</evidence>
<dbReference type="PROSITE" id="PS50084">
    <property type="entry name" value="KH_TYPE_1"/>
    <property type="match status" value="1"/>
</dbReference>
<dbReference type="NCBIfam" id="NF008805">
    <property type="entry name" value="PRK11824.1"/>
    <property type="match status" value="1"/>
</dbReference>